<evidence type="ECO:0000313" key="2">
    <source>
        <dbReference type="EMBL" id="KAK7502468.1"/>
    </source>
</evidence>
<gene>
    <name evidence="2" type="ORF">BaRGS_00006421</name>
</gene>
<proteinExistence type="predicted"/>
<feature type="region of interest" description="Disordered" evidence="1">
    <location>
        <begin position="97"/>
        <end position="134"/>
    </location>
</feature>
<feature type="compositionally biased region" description="Basic and acidic residues" evidence="1">
    <location>
        <begin position="98"/>
        <end position="134"/>
    </location>
</feature>
<dbReference type="EMBL" id="JACVVK020000026">
    <property type="protein sequence ID" value="KAK7502468.1"/>
    <property type="molecule type" value="Genomic_DNA"/>
</dbReference>
<reference evidence="2 3" key="1">
    <citation type="journal article" date="2023" name="Sci. Data">
        <title>Genome assembly of the Korean intertidal mud-creeper Batillaria attramentaria.</title>
        <authorList>
            <person name="Patra A.K."/>
            <person name="Ho P.T."/>
            <person name="Jun S."/>
            <person name="Lee S.J."/>
            <person name="Kim Y."/>
            <person name="Won Y.J."/>
        </authorList>
    </citation>
    <scope>NUCLEOTIDE SEQUENCE [LARGE SCALE GENOMIC DNA]</scope>
    <source>
        <strain evidence="2">Wonlab-2016</strain>
    </source>
</reference>
<comment type="caution">
    <text evidence="2">The sequence shown here is derived from an EMBL/GenBank/DDBJ whole genome shotgun (WGS) entry which is preliminary data.</text>
</comment>
<keyword evidence="3" id="KW-1185">Reference proteome</keyword>
<dbReference type="Proteomes" id="UP001519460">
    <property type="component" value="Unassembled WGS sequence"/>
</dbReference>
<name>A0ABD0LTG6_9CAEN</name>
<organism evidence="2 3">
    <name type="scientific">Batillaria attramentaria</name>
    <dbReference type="NCBI Taxonomy" id="370345"/>
    <lineage>
        <taxon>Eukaryota</taxon>
        <taxon>Metazoa</taxon>
        <taxon>Spiralia</taxon>
        <taxon>Lophotrochozoa</taxon>
        <taxon>Mollusca</taxon>
        <taxon>Gastropoda</taxon>
        <taxon>Caenogastropoda</taxon>
        <taxon>Sorbeoconcha</taxon>
        <taxon>Cerithioidea</taxon>
        <taxon>Batillariidae</taxon>
        <taxon>Batillaria</taxon>
    </lineage>
</organism>
<protein>
    <submittedName>
        <fullName evidence="2">Uncharacterized protein</fullName>
    </submittedName>
</protein>
<sequence>MLASVCACQRRREHIQYLLRKGRYKTAYKKTEAHSEHFPKYIGLLYLLAPTSTVRCISEADVLKGKVLNQTQDVDGGRRKAVNYACKPLFSALNGGEEEGRRGGGVEGRRGGGVEGRRGGGVEGRRGGGEEGWRGGGEEGVFWLSLSGRRRKGGGGGEKTPGLFLPCRRRLLKAGRQFSWKDGGPTVSTVLRQIFKIFYSVNYTLDPHFKLSSSIHSTSNGNKYYQKCILFTPAKNGHSDLGRTECGR</sequence>
<dbReference type="AlphaFoldDB" id="A0ABD0LTG6"/>
<evidence type="ECO:0000256" key="1">
    <source>
        <dbReference type="SAM" id="MobiDB-lite"/>
    </source>
</evidence>
<evidence type="ECO:0000313" key="3">
    <source>
        <dbReference type="Proteomes" id="UP001519460"/>
    </source>
</evidence>
<accession>A0ABD0LTG6</accession>